<dbReference type="InterPro" id="IPR000873">
    <property type="entry name" value="AMP-dep_synth/lig_dom"/>
</dbReference>
<dbReference type="PANTHER" id="PTHR24096">
    <property type="entry name" value="LONG-CHAIN-FATTY-ACID--COA LIGASE"/>
    <property type="match status" value="1"/>
</dbReference>
<evidence type="ECO:0000313" key="2">
    <source>
        <dbReference type="EMBL" id="RHD08230.1"/>
    </source>
</evidence>
<proteinExistence type="predicted"/>
<dbReference type="EMBL" id="QSIS01000009">
    <property type="protein sequence ID" value="RHD08230.1"/>
    <property type="molecule type" value="Genomic_DNA"/>
</dbReference>
<dbReference type="Pfam" id="PF00501">
    <property type="entry name" value="AMP-binding"/>
    <property type="match status" value="1"/>
</dbReference>
<dbReference type="Gene3D" id="3.40.50.12780">
    <property type="entry name" value="N-terminal domain of ligase-like"/>
    <property type="match status" value="1"/>
</dbReference>
<accession>A0A414DCK5</accession>
<gene>
    <name evidence="2" type="ORF">DW811_08070</name>
</gene>
<comment type="caution">
    <text evidence="2">The sequence shown here is derived from an EMBL/GenBank/DDBJ whole genome shotgun (WGS) entry which is preliminary data.</text>
</comment>
<feature type="domain" description="AMP-dependent synthetase/ligase" evidence="1">
    <location>
        <begin position="66"/>
        <end position="426"/>
    </location>
</feature>
<dbReference type="RefSeq" id="WP_118148709.1">
    <property type="nucleotide sequence ID" value="NZ_DAWDTH010000026.1"/>
</dbReference>
<dbReference type="PROSITE" id="PS00455">
    <property type="entry name" value="AMP_BINDING"/>
    <property type="match status" value="1"/>
</dbReference>
<dbReference type="Gene3D" id="3.30.300.30">
    <property type="match status" value="1"/>
</dbReference>
<name>A0A414DCK5_9FIRM</name>
<protein>
    <submittedName>
        <fullName evidence="2">Long-chain fatty acid--CoA ligase</fullName>
    </submittedName>
</protein>
<dbReference type="SUPFAM" id="SSF56801">
    <property type="entry name" value="Acetyl-CoA synthetase-like"/>
    <property type="match status" value="1"/>
</dbReference>
<dbReference type="GO" id="GO:0016405">
    <property type="term" value="F:CoA-ligase activity"/>
    <property type="evidence" value="ECO:0007669"/>
    <property type="project" value="TreeGrafter"/>
</dbReference>
<dbReference type="InterPro" id="IPR045851">
    <property type="entry name" value="AMP-bd_C_sf"/>
</dbReference>
<dbReference type="Proteomes" id="UP000284794">
    <property type="component" value="Unassembled WGS sequence"/>
</dbReference>
<evidence type="ECO:0000259" key="1">
    <source>
        <dbReference type="Pfam" id="PF00501"/>
    </source>
</evidence>
<dbReference type="AlphaFoldDB" id="A0A414DCK5"/>
<sequence length="599" mass="68149">MISQTKVSINNQIVSEIITRILEIKNLKNHREFMKIHERGRTLNGYISPYKFMKNQLIKYPKLLKQTAMIQGKMVSYEEMLRVVNHISQFLHTTLRVKKGENISICALSSIAGIEAFFAMNKLGIVNARIFNGTQENVMRENLVKFESKTIFTDKENFPIVCMASKETTLENVIILSSKFDIDTKCNLNVYFLEDIVSSPLIDDYEEEVTPDDLASILYTSGSSGTPKPIAVSNKVYVNMVELTRNTTNTKLNDGERVVGVVSHEYPYAAINSTLMILLMGKTLIMPENMPSGEISFNDIMLMKPHRIQAIPNFYKLMQSYIENKPDCNLKFLKNVISGGETYTIAEKLSLCNSLKQVNNKAFIIDGFGFGEMGSATALKFGLSKYFLLMNGVEAMAVNPTTNQPLPLDKEGVLCITGPTLTDGYYKDSDSTKKSYIYDKNGKRWFKSDTYGAVHGRYRRLISLGGRVREYFITGDGHGNFLKVYSGKVEAVILENANVKDCIVVPSDDSALPTPVAYYSLHNTSKENENDIIKSIIESCNSLEEFCRPTAYYYETEIKRTKAYKKDYMYYKDLQRNRASNKIDYQKLEEKYREKNETL</sequence>
<organism evidence="2 3">
    <name type="scientific">Lachnospira eligens</name>
    <dbReference type="NCBI Taxonomy" id="39485"/>
    <lineage>
        <taxon>Bacteria</taxon>
        <taxon>Bacillati</taxon>
        <taxon>Bacillota</taxon>
        <taxon>Clostridia</taxon>
        <taxon>Lachnospirales</taxon>
        <taxon>Lachnospiraceae</taxon>
        <taxon>Lachnospira</taxon>
    </lineage>
</organism>
<dbReference type="InterPro" id="IPR042099">
    <property type="entry name" value="ANL_N_sf"/>
</dbReference>
<dbReference type="InterPro" id="IPR020845">
    <property type="entry name" value="AMP-binding_CS"/>
</dbReference>
<keyword evidence="2" id="KW-0436">Ligase</keyword>
<reference evidence="2 3" key="1">
    <citation type="submission" date="2018-08" db="EMBL/GenBank/DDBJ databases">
        <title>A genome reference for cultivated species of the human gut microbiota.</title>
        <authorList>
            <person name="Zou Y."/>
            <person name="Xue W."/>
            <person name="Luo G."/>
        </authorList>
    </citation>
    <scope>NUCLEOTIDE SEQUENCE [LARGE SCALE GENOMIC DNA]</scope>
    <source>
        <strain evidence="2 3">AM32-2AC</strain>
    </source>
</reference>
<evidence type="ECO:0000313" key="3">
    <source>
        <dbReference type="Proteomes" id="UP000284794"/>
    </source>
</evidence>